<evidence type="ECO:0000313" key="5">
    <source>
        <dbReference type="Proteomes" id="UP000429607"/>
    </source>
</evidence>
<organism evidence="3 5">
    <name type="scientific">Phytophthora rubi</name>
    <dbReference type="NCBI Taxonomy" id="129364"/>
    <lineage>
        <taxon>Eukaryota</taxon>
        <taxon>Sar</taxon>
        <taxon>Stramenopiles</taxon>
        <taxon>Oomycota</taxon>
        <taxon>Peronosporomycetes</taxon>
        <taxon>Peronosporales</taxon>
        <taxon>Peronosporaceae</taxon>
        <taxon>Phytophthora</taxon>
    </lineage>
</organism>
<feature type="chain" id="PRO_5036165462" description="Secreted protein" evidence="1">
    <location>
        <begin position="22"/>
        <end position="69"/>
    </location>
</feature>
<name>A0A6A3P355_9STRA</name>
<evidence type="ECO:0008006" key="8">
    <source>
        <dbReference type="Google" id="ProtNLM"/>
    </source>
</evidence>
<evidence type="ECO:0000256" key="1">
    <source>
        <dbReference type="SAM" id="SignalP"/>
    </source>
</evidence>
<dbReference type="AlphaFoldDB" id="A0A6A3P355"/>
<comment type="caution">
    <text evidence="3">The sequence shown here is derived from an EMBL/GenBank/DDBJ whole genome shotgun (WGS) entry which is preliminary data.</text>
</comment>
<feature type="signal peptide" evidence="1">
    <location>
        <begin position="1"/>
        <end position="21"/>
    </location>
</feature>
<evidence type="ECO:0000313" key="3">
    <source>
        <dbReference type="EMBL" id="KAE9052532.1"/>
    </source>
</evidence>
<accession>A0A6A3P355</accession>
<dbReference type="EMBL" id="QXFV01000009">
    <property type="protein sequence ID" value="KAE9052532.1"/>
    <property type="molecule type" value="Genomic_DNA"/>
</dbReference>
<proteinExistence type="predicted"/>
<evidence type="ECO:0000313" key="6">
    <source>
        <dbReference type="Proteomes" id="UP000434957"/>
    </source>
</evidence>
<dbReference type="Proteomes" id="UP000435112">
    <property type="component" value="Unassembled WGS sequence"/>
</dbReference>
<reference evidence="5 7" key="1">
    <citation type="submission" date="2018-09" db="EMBL/GenBank/DDBJ databases">
        <title>Genomic investigation of the strawberry pathogen Phytophthora fragariae indicates pathogenicity is determined by transcriptional variation in three key races.</title>
        <authorList>
            <person name="Adams T.M."/>
            <person name="Armitage A.D."/>
            <person name="Sobczyk M.K."/>
            <person name="Bates H.J."/>
            <person name="Dunwell J.M."/>
            <person name="Nellist C.F."/>
            <person name="Harrison R.J."/>
        </authorList>
    </citation>
    <scope>NUCLEOTIDE SEQUENCE [LARGE SCALE GENOMIC DNA]</scope>
    <source>
        <strain evidence="3 5">SCRP249</strain>
        <strain evidence="2 7">SCRP324</strain>
        <strain evidence="4 6">SCRP333</strain>
    </source>
</reference>
<dbReference type="Proteomes" id="UP000429607">
    <property type="component" value="Unassembled WGS sequence"/>
</dbReference>
<dbReference type="EMBL" id="QXFU01000020">
    <property type="protein sequence ID" value="KAE9047839.1"/>
    <property type="molecule type" value="Genomic_DNA"/>
</dbReference>
<evidence type="ECO:0000313" key="4">
    <source>
        <dbReference type="EMBL" id="KAE9359814.1"/>
    </source>
</evidence>
<sequence length="69" mass="7497">MSHLHRIASLVAASARSLGWALTSLLTSSHRGFPPLLVQTPMSPVSACAFINAVTRQLRLDVVRCLLQE</sequence>
<gene>
    <name evidence="3" type="ORF">PR001_g409</name>
    <name evidence="2" type="ORF">PR002_g821</name>
    <name evidence="4" type="ORF">PR003_g556</name>
</gene>
<protein>
    <recommendedName>
        <fullName evidence="8">Secreted protein</fullName>
    </recommendedName>
</protein>
<evidence type="ECO:0000313" key="7">
    <source>
        <dbReference type="Proteomes" id="UP000435112"/>
    </source>
</evidence>
<keyword evidence="1" id="KW-0732">Signal</keyword>
<dbReference type="Proteomes" id="UP000434957">
    <property type="component" value="Unassembled WGS sequence"/>
</dbReference>
<evidence type="ECO:0000313" key="2">
    <source>
        <dbReference type="EMBL" id="KAE9047839.1"/>
    </source>
</evidence>
<dbReference type="EMBL" id="QXFT01000012">
    <property type="protein sequence ID" value="KAE9359814.1"/>
    <property type="molecule type" value="Genomic_DNA"/>
</dbReference>
<keyword evidence="6" id="KW-1185">Reference proteome</keyword>